<evidence type="ECO:0000313" key="2">
    <source>
        <dbReference type="Proteomes" id="UP001620514"/>
    </source>
</evidence>
<name>A0ABW8MQR9_9BURK</name>
<evidence type="ECO:0000313" key="1">
    <source>
        <dbReference type="EMBL" id="MFK4446029.1"/>
    </source>
</evidence>
<reference evidence="1 2" key="1">
    <citation type="submission" date="2024-11" db="EMBL/GenBank/DDBJ databases">
        <title>Using genomics to understand microbial adaptation to soil warming.</title>
        <authorList>
            <person name="Deangelis K.M. PhD."/>
        </authorList>
    </citation>
    <scope>NUCLEOTIDE SEQUENCE [LARGE SCALE GENOMIC DNA]</scope>
    <source>
        <strain evidence="1 2">GAS97</strain>
    </source>
</reference>
<organism evidence="1 2">
    <name type="scientific">Caballeronia udeis</name>
    <dbReference type="NCBI Taxonomy" id="1232866"/>
    <lineage>
        <taxon>Bacteria</taxon>
        <taxon>Pseudomonadati</taxon>
        <taxon>Pseudomonadota</taxon>
        <taxon>Betaproteobacteria</taxon>
        <taxon>Burkholderiales</taxon>
        <taxon>Burkholderiaceae</taxon>
        <taxon>Caballeronia</taxon>
    </lineage>
</organism>
<comment type="caution">
    <text evidence="1">The sequence shown here is derived from an EMBL/GenBank/DDBJ whole genome shotgun (WGS) entry which is preliminary data.</text>
</comment>
<keyword evidence="2" id="KW-1185">Reference proteome</keyword>
<dbReference type="Proteomes" id="UP001620514">
    <property type="component" value="Unassembled WGS sequence"/>
</dbReference>
<evidence type="ECO:0008006" key="3">
    <source>
        <dbReference type="Google" id="ProtNLM"/>
    </source>
</evidence>
<sequence length="56" mass="6899">MHVGEIELDFSNTLRQFHNRWHYWLRDHPALSYAHWHHEAQEKALRYTATPLCERV</sequence>
<proteinExistence type="predicted"/>
<gene>
    <name evidence="1" type="ORF">ABH943_006061</name>
</gene>
<protein>
    <recommendedName>
        <fullName evidence="3">Integrase catalytic region</fullName>
    </recommendedName>
</protein>
<accession>A0ABW8MQR9</accession>
<dbReference type="EMBL" id="JBIYDN010000023">
    <property type="protein sequence ID" value="MFK4446029.1"/>
    <property type="molecule type" value="Genomic_DNA"/>
</dbReference>